<evidence type="ECO:0008006" key="4">
    <source>
        <dbReference type="Google" id="ProtNLM"/>
    </source>
</evidence>
<reference evidence="2" key="1">
    <citation type="submission" date="2020-10" db="EMBL/GenBank/DDBJ databases">
        <authorList>
            <person name="Gilroy R."/>
        </authorList>
    </citation>
    <scope>NUCLEOTIDE SEQUENCE</scope>
    <source>
        <strain evidence="2">ChiBcec16-1751</strain>
    </source>
</reference>
<comment type="caution">
    <text evidence="2">The sequence shown here is derived from an EMBL/GenBank/DDBJ whole genome shotgun (WGS) entry which is preliminary data.</text>
</comment>
<evidence type="ECO:0000313" key="2">
    <source>
        <dbReference type="EMBL" id="HIS65879.1"/>
    </source>
</evidence>
<proteinExistence type="predicted"/>
<feature type="region of interest" description="Disordered" evidence="1">
    <location>
        <begin position="17"/>
        <end position="50"/>
    </location>
</feature>
<sequence>MILALCGVLGGCGQQLPIPDADPSAPVSGETTPGTEGETTPPAEVEPDPTPTLEAQVTETAAAAGTLTRRTYALENGDTVELLSLEAQGPTTAGAEVYSITIPSDSTMRLCKADGSGWQETTAAPGTYQTSLLMVDSGEAGSFMAYIPQGWEEKENDCRRNLGIGAVVVTAAEDGNCTLTLTAPALNTGNTAECMLAQSPEALVDWNQKGVPSLWATYTNLGDGRWCYDGYYWITYSNYIPTGPDVYFQMSAAYLCRSMLAMAPYNRLADDLAPCMMDVMAQRQNKYGYFATSAGSEWLLGDYGIGAGFYDTRFNTDLMMMFLDAWERYEFPQFRETARIYADFFTAYVQNHSRTTAGGGLLVDDYYHPNGNLPTHTSLNHQVAQNILVYRLGTILDRPDLTALGDRMLLAVTDTEQSWIRPDSSLHYAVYSDGHFGGNDYPYLTYNDLYDMQAYLTETRGSRNESLDRLMASKKAWMDANGVTQYKK</sequence>
<evidence type="ECO:0000313" key="3">
    <source>
        <dbReference type="Proteomes" id="UP000886741"/>
    </source>
</evidence>
<name>A0A9D1FBE5_9FIRM</name>
<dbReference type="Proteomes" id="UP000886741">
    <property type="component" value="Unassembled WGS sequence"/>
</dbReference>
<dbReference type="AlphaFoldDB" id="A0A9D1FBE5"/>
<gene>
    <name evidence="2" type="ORF">IAA83_11040</name>
</gene>
<accession>A0A9D1FBE5</accession>
<dbReference type="EMBL" id="DVJJ01000171">
    <property type="protein sequence ID" value="HIS65879.1"/>
    <property type="molecule type" value="Genomic_DNA"/>
</dbReference>
<feature type="compositionally biased region" description="Low complexity" evidence="1">
    <location>
        <begin position="29"/>
        <end position="42"/>
    </location>
</feature>
<evidence type="ECO:0000256" key="1">
    <source>
        <dbReference type="SAM" id="MobiDB-lite"/>
    </source>
</evidence>
<organism evidence="2 3">
    <name type="scientific">Candidatus Avoscillospira avistercoris</name>
    <dbReference type="NCBI Taxonomy" id="2840707"/>
    <lineage>
        <taxon>Bacteria</taxon>
        <taxon>Bacillati</taxon>
        <taxon>Bacillota</taxon>
        <taxon>Clostridia</taxon>
        <taxon>Eubacteriales</taxon>
        <taxon>Oscillospiraceae</taxon>
        <taxon>Oscillospiraceae incertae sedis</taxon>
        <taxon>Candidatus Avoscillospira</taxon>
    </lineage>
</organism>
<protein>
    <recommendedName>
        <fullName evidence="4">D-glucuronyl C5-epimerase C-terminal domain-containing protein</fullName>
    </recommendedName>
</protein>
<reference evidence="2" key="2">
    <citation type="journal article" date="2021" name="PeerJ">
        <title>Extensive microbial diversity within the chicken gut microbiome revealed by metagenomics and culture.</title>
        <authorList>
            <person name="Gilroy R."/>
            <person name="Ravi A."/>
            <person name="Getino M."/>
            <person name="Pursley I."/>
            <person name="Horton D.L."/>
            <person name="Alikhan N.F."/>
            <person name="Baker D."/>
            <person name="Gharbi K."/>
            <person name="Hall N."/>
            <person name="Watson M."/>
            <person name="Adriaenssens E.M."/>
            <person name="Foster-Nyarko E."/>
            <person name="Jarju S."/>
            <person name="Secka A."/>
            <person name="Antonio M."/>
            <person name="Oren A."/>
            <person name="Chaudhuri R.R."/>
            <person name="La Ragione R."/>
            <person name="Hildebrand F."/>
            <person name="Pallen M.J."/>
        </authorList>
    </citation>
    <scope>NUCLEOTIDE SEQUENCE</scope>
    <source>
        <strain evidence="2">ChiBcec16-1751</strain>
    </source>
</reference>